<evidence type="ECO:0000256" key="2">
    <source>
        <dbReference type="ARBA" id="ARBA00007935"/>
    </source>
</evidence>
<name>S5TFU1_9GAMM</name>
<evidence type="ECO:0000256" key="6">
    <source>
        <dbReference type="ARBA" id="ARBA00022989"/>
    </source>
</evidence>
<keyword evidence="4" id="KW-1003">Cell membrane</keyword>
<protein>
    <submittedName>
        <fullName evidence="9">ABC-type Fe3+-siderophore transport system, permease component</fullName>
    </submittedName>
</protein>
<evidence type="ECO:0000256" key="3">
    <source>
        <dbReference type="ARBA" id="ARBA00022448"/>
    </source>
</evidence>
<feature type="transmembrane region" description="Helical" evidence="8">
    <location>
        <begin position="313"/>
        <end position="330"/>
    </location>
</feature>
<keyword evidence="7 8" id="KW-0472">Membrane</keyword>
<dbReference type="KEGG" id="cza:CYCME_1388"/>
<feature type="transmembrane region" description="Helical" evidence="8">
    <location>
        <begin position="243"/>
        <end position="268"/>
    </location>
</feature>
<keyword evidence="10" id="KW-1185">Reference proteome</keyword>
<feature type="transmembrane region" description="Helical" evidence="8">
    <location>
        <begin position="194"/>
        <end position="213"/>
    </location>
</feature>
<dbReference type="GO" id="GO:0022857">
    <property type="term" value="F:transmembrane transporter activity"/>
    <property type="evidence" value="ECO:0007669"/>
    <property type="project" value="InterPro"/>
</dbReference>
<dbReference type="InterPro" id="IPR037294">
    <property type="entry name" value="ABC_BtuC-like"/>
</dbReference>
<evidence type="ECO:0000313" key="9">
    <source>
        <dbReference type="EMBL" id="AGS39717.1"/>
    </source>
</evidence>
<evidence type="ECO:0000256" key="8">
    <source>
        <dbReference type="SAM" id="Phobius"/>
    </source>
</evidence>
<feature type="transmembrane region" description="Helical" evidence="8">
    <location>
        <begin position="148"/>
        <end position="170"/>
    </location>
</feature>
<gene>
    <name evidence="9" type="ORF">CYCME_1388</name>
</gene>
<keyword evidence="6 8" id="KW-1133">Transmembrane helix</keyword>
<dbReference type="PANTHER" id="PTHR30472">
    <property type="entry name" value="FERRIC ENTEROBACTIN TRANSPORT SYSTEM PERMEASE PROTEIN"/>
    <property type="match status" value="1"/>
</dbReference>
<dbReference type="HOGENOM" id="CLU_013016_0_3_6"/>
<sequence>MQTRLMTNHNETRLTAILSMGLLVLMAFSLIIGELNISIINSLKSILNNNSTLESIVFEEIRLPRTLLAVLIGASLGLSGAALQGMVRNPLAEPGVIGVSSSAALGAVIVFYFGLSAVFPMALPLGGIAGALLAVVFLYLLTGKNSSMLTLILAGVAVSSLAAALTALALNLSPNPYASLEIFFWLMGSLAERSFTHVWLILLPTLLGWWLMLKGRRDLDVLSLGEDTAQSLGVNLAKLNRRIILGVALAVGSAVSVSGGIGFVGLVVPHLLRPYVGYQPGRLLICSALGGAILLLAADMLVRLIPTQQELKIGVLTALLGAPFFLHLILKSRREWLS</sequence>
<dbReference type="Gene3D" id="1.10.3470.10">
    <property type="entry name" value="ABC transporter involved in vitamin B12 uptake, BtuC"/>
    <property type="match status" value="1"/>
</dbReference>
<feature type="transmembrane region" description="Helical" evidence="8">
    <location>
        <begin position="63"/>
        <end position="83"/>
    </location>
</feature>
<comment type="similarity">
    <text evidence="2">Belongs to the binding-protein-dependent transport system permease family. FecCD subfamily.</text>
</comment>
<reference evidence="10" key="2">
    <citation type="journal article" date="2016" name="Environ. Microbiol. Rep.">
        <title>Analysis of defence systems and a conjugative IncP-1 plasmid in the marine polyaromatic hydrocarbons-degrading bacterium Cycloclasticus sp. 78-ME.</title>
        <authorList>
            <person name="Yakimov M.M."/>
            <person name="Crisafi F."/>
            <person name="Messina E."/>
            <person name="Smedile F."/>
            <person name="Lopatina A."/>
            <person name="Denaro R."/>
            <person name="Pieper D.H."/>
            <person name="Golyshin P.N."/>
            <person name="Giuliano L."/>
        </authorList>
    </citation>
    <scope>NUCLEOTIDE SEQUENCE [LARGE SCALE GENOMIC DNA]</scope>
    <source>
        <strain evidence="10">78-ME</strain>
    </source>
</reference>
<comment type="subcellular location">
    <subcellularLocation>
        <location evidence="1">Cell membrane</location>
        <topology evidence="1">Multi-pass membrane protein</topology>
    </subcellularLocation>
</comment>
<feature type="transmembrane region" description="Helical" evidence="8">
    <location>
        <begin position="121"/>
        <end position="141"/>
    </location>
</feature>
<dbReference type="GO" id="GO:0005886">
    <property type="term" value="C:plasma membrane"/>
    <property type="evidence" value="ECO:0007669"/>
    <property type="project" value="UniProtKB-SubCell"/>
</dbReference>
<dbReference type="EMBL" id="CP005996">
    <property type="protein sequence ID" value="AGS39717.1"/>
    <property type="molecule type" value="Genomic_DNA"/>
</dbReference>
<proteinExistence type="inferred from homology"/>
<dbReference type="PATRIC" id="fig|1198232.3.peg.1377"/>
<accession>S5TFU1</accession>
<dbReference type="AlphaFoldDB" id="S5TFU1"/>
<dbReference type="Proteomes" id="UP000015380">
    <property type="component" value="Chromosome"/>
</dbReference>
<dbReference type="eggNOG" id="COG0609">
    <property type="taxonomic scope" value="Bacteria"/>
</dbReference>
<dbReference type="PANTHER" id="PTHR30472:SF25">
    <property type="entry name" value="ABC TRANSPORTER PERMEASE PROTEIN MJ0876-RELATED"/>
    <property type="match status" value="1"/>
</dbReference>
<feature type="transmembrane region" description="Helical" evidence="8">
    <location>
        <begin position="95"/>
        <end position="115"/>
    </location>
</feature>
<reference evidence="9 10" key="1">
    <citation type="submission" date="2013-05" db="EMBL/GenBank/DDBJ databases">
        <title>Between feast and famine: a lifestyle of most important marine PAH-degrading bacterium Cycloclasticus sp. 7ME.</title>
        <authorList>
            <person name="Yakimov M.M."/>
            <person name="Messina E."/>
            <person name="Genovese M."/>
            <person name="Denaro R."/>
            <person name="Crisafi F."/>
            <person name="Russo D."/>
            <person name="Cappello S."/>
            <person name="Santisi S."/>
            <person name="Smedile F."/>
            <person name="Golyshina O.V."/>
            <person name="Tran H."/>
            <person name="Pieper D.H."/>
            <person name="Golyshin P.N."/>
            <person name="Giuliano L."/>
        </authorList>
    </citation>
    <scope>NUCLEOTIDE SEQUENCE [LARGE SCALE GENOMIC DNA]</scope>
    <source>
        <strain evidence="9 10">78-ME</strain>
    </source>
</reference>
<keyword evidence="3" id="KW-0813">Transport</keyword>
<feature type="transmembrane region" description="Helical" evidence="8">
    <location>
        <begin position="280"/>
        <end position="301"/>
    </location>
</feature>
<keyword evidence="5 8" id="KW-0812">Transmembrane</keyword>
<feature type="transmembrane region" description="Helical" evidence="8">
    <location>
        <begin position="21"/>
        <end position="43"/>
    </location>
</feature>
<dbReference type="SUPFAM" id="SSF81345">
    <property type="entry name" value="ABC transporter involved in vitamin B12 uptake, BtuC"/>
    <property type="match status" value="1"/>
</dbReference>
<evidence type="ECO:0000256" key="5">
    <source>
        <dbReference type="ARBA" id="ARBA00022692"/>
    </source>
</evidence>
<evidence type="ECO:0000313" key="10">
    <source>
        <dbReference type="Proteomes" id="UP000015380"/>
    </source>
</evidence>
<evidence type="ECO:0000256" key="4">
    <source>
        <dbReference type="ARBA" id="ARBA00022475"/>
    </source>
</evidence>
<dbReference type="CDD" id="cd06550">
    <property type="entry name" value="TM_ABC_iron-siderophores_like"/>
    <property type="match status" value="1"/>
</dbReference>
<dbReference type="Pfam" id="PF01032">
    <property type="entry name" value="FecCD"/>
    <property type="match status" value="1"/>
</dbReference>
<dbReference type="FunFam" id="1.10.3470.10:FF:000001">
    <property type="entry name" value="Vitamin B12 ABC transporter permease BtuC"/>
    <property type="match status" value="1"/>
</dbReference>
<dbReference type="GO" id="GO:0033214">
    <property type="term" value="P:siderophore-iron import into cell"/>
    <property type="evidence" value="ECO:0007669"/>
    <property type="project" value="TreeGrafter"/>
</dbReference>
<evidence type="ECO:0000256" key="7">
    <source>
        <dbReference type="ARBA" id="ARBA00023136"/>
    </source>
</evidence>
<dbReference type="InterPro" id="IPR000522">
    <property type="entry name" value="ABC_transptr_permease_BtuC"/>
</dbReference>
<organism evidence="9 10">
    <name type="scientific">Cycloclasticus zancles 78-ME</name>
    <dbReference type="NCBI Taxonomy" id="1198232"/>
    <lineage>
        <taxon>Bacteria</taxon>
        <taxon>Pseudomonadati</taxon>
        <taxon>Pseudomonadota</taxon>
        <taxon>Gammaproteobacteria</taxon>
        <taxon>Thiotrichales</taxon>
        <taxon>Piscirickettsiaceae</taxon>
        <taxon>Cycloclasticus</taxon>
    </lineage>
</organism>
<evidence type="ECO:0000256" key="1">
    <source>
        <dbReference type="ARBA" id="ARBA00004651"/>
    </source>
</evidence>